<reference evidence="1" key="1">
    <citation type="journal article" date="2014" name="Front. Microbiol.">
        <title>High frequency of phylogenetically diverse reductive dehalogenase-homologous genes in deep subseafloor sedimentary metagenomes.</title>
        <authorList>
            <person name="Kawai M."/>
            <person name="Futagami T."/>
            <person name="Toyoda A."/>
            <person name="Takaki Y."/>
            <person name="Nishi S."/>
            <person name="Hori S."/>
            <person name="Arai W."/>
            <person name="Tsubouchi T."/>
            <person name="Morono Y."/>
            <person name="Uchiyama I."/>
            <person name="Ito T."/>
            <person name="Fujiyama A."/>
            <person name="Inagaki F."/>
            <person name="Takami H."/>
        </authorList>
    </citation>
    <scope>NUCLEOTIDE SEQUENCE</scope>
    <source>
        <strain evidence="1">Expedition CK06-06</strain>
    </source>
</reference>
<comment type="caution">
    <text evidence="1">The sequence shown here is derived from an EMBL/GenBank/DDBJ whole genome shotgun (WGS) entry which is preliminary data.</text>
</comment>
<proteinExistence type="predicted"/>
<gene>
    <name evidence="1" type="ORF">S06H3_35185</name>
</gene>
<protein>
    <submittedName>
        <fullName evidence="1">Uncharacterized protein</fullName>
    </submittedName>
</protein>
<feature type="non-terminal residue" evidence="1">
    <location>
        <position position="273"/>
    </location>
</feature>
<accession>X1NQR5</accession>
<name>X1NQR5_9ZZZZ</name>
<organism evidence="1">
    <name type="scientific">marine sediment metagenome</name>
    <dbReference type="NCBI Taxonomy" id="412755"/>
    <lineage>
        <taxon>unclassified sequences</taxon>
        <taxon>metagenomes</taxon>
        <taxon>ecological metagenomes</taxon>
    </lineage>
</organism>
<dbReference type="EMBL" id="BARV01021205">
    <property type="protein sequence ID" value="GAI20994.1"/>
    <property type="molecule type" value="Genomic_DNA"/>
</dbReference>
<feature type="non-terminal residue" evidence="1">
    <location>
        <position position="1"/>
    </location>
</feature>
<sequence>DREVTLLIRYLKRIYDGDIESRGRPDLSLIIYHLQTPTVISGEVSPVASESALAERIIQVNMNPDVLEGGSQYVRTFDELSSLNLQEFAYPYIRWCLNIDSNNLMDEAKELLPRNISKLPQRIFDNILIMVTDLVALKRFSGLFGALKPREPLLDEDETFKFAITQTIDGLTTELFEETGYHKVALTTLLEALATMAQTGRIKHGIHYTTSDEDTRLYIHLADCLAEFRRFIRETGTRIEVVDQNAYRKQVREEYERGGYILNTYLPKWFEQY</sequence>
<dbReference type="AlphaFoldDB" id="X1NQR5"/>
<evidence type="ECO:0000313" key="1">
    <source>
        <dbReference type="EMBL" id="GAI20994.1"/>
    </source>
</evidence>